<accession>A0ABQ0AHD5</accession>
<evidence type="ECO:0000259" key="1">
    <source>
        <dbReference type="Pfam" id="PF06904"/>
    </source>
</evidence>
<evidence type="ECO:0000313" key="2">
    <source>
        <dbReference type="EMBL" id="GAA6195270.1"/>
    </source>
</evidence>
<comment type="caution">
    <text evidence="2">The sequence shown here is derived from an EMBL/GenBank/DDBJ whole genome shotgun (WGS) entry which is preliminary data.</text>
</comment>
<gene>
    <name evidence="2" type="ORF">NBRC116598_07140</name>
</gene>
<dbReference type="InterPro" id="IPR009683">
    <property type="entry name" value="Extensin-like_C"/>
</dbReference>
<feature type="domain" description="Extensin-like C-terminal" evidence="1">
    <location>
        <begin position="135"/>
        <end position="286"/>
    </location>
</feature>
<protein>
    <submittedName>
        <fullName evidence="2">Extensin family protein</fullName>
    </submittedName>
</protein>
<proteinExistence type="predicted"/>
<dbReference type="Pfam" id="PF06904">
    <property type="entry name" value="Extensin-like_C"/>
    <property type="match status" value="1"/>
</dbReference>
<organism evidence="2 3">
    <name type="scientific">Pseudophaeobacter arcticus</name>
    <dbReference type="NCBI Taxonomy" id="385492"/>
    <lineage>
        <taxon>Bacteria</taxon>
        <taxon>Pseudomonadati</taxon>
        <taxon>Pseudomonadota</taxon>
        <taxon>Alphaproteobacteria</taxon>
        <taxon>Rhodobacterales</taxon>
        <taxon>Paracoccaceae</taxon>
        <taxon>Pseudophaeobacter</taxon>
    </lineage>
</organism>
<reference evidence="2 3" key="1">
    <citation type="submission" date="2024-04" db="EMBL/GenBank/DDBJ databases">
        <title>Draft genome sequence of Pseudophaeobacter arcticus NBRC 116598.</title>
        <authorList>
            <person name="Miyakawa T."/>
            <person name="Kusuya Y."/>
            <person name="Miura T."/>
        </authorList>
    </citation>
    <scope>NUCLEOTIDE SEQUENCE [LARGE SCALE GENOMIC DNA]</scope>
    <source>
        <strain evidence="2 3">SU-CL00105</strain>
    </source>
</reference>
<name>A0ABQ0AHD5_9RHOB</name>
<keyword evidence="3" id="KW-1185">Reference proteome</keyword>
<dbReference type="EMBL" id="BAABWU010000002">
    <property type="protein sequence ID" value="GAA6195270.1"/>
    <property type="molecule type" value="Genomic_DNA"/>
</dbReference>
<evidence type="ECO:0000313" key="3">
    <source>
        <dbReference type="Proteomes" id="UP001441944"/>
    </source>
</evidence>
<sequence>MAAGLFCVAGLAPLHASAPEVSLRPIDRPLSGSAASAAVLPQSSVAALADLQQGGPALGGGLRPVERPVSAQILAAADLSADLVPPVLDQSLVPLVRPDTIVEQALFKRRRLRKGSVCGDIEIQGKAVGEVAATLPGCGARDAVRVTSVAGVRLSQASVMTCEMAKALKRWVSKDVETAFGRRNKVVSLRVAAHYACRPRNNRPGARISEHGRGKAIDISGFKLEDGTLVTVLHGWGARQTRKPLTRIWKAACGPFGTVLGPEADRHHRDHFHLDVASYRSGSYCR</sequence>
<dbReference type="Proteomes" id="UP001441944">
    <property type="component" value="Unassembled WGS sequence"/>
</dbReference>